<dbReference type="InterPro" id="IPR000639">
    <property type="entry name" value="Epox_hydrolase-like"/>
</dbReference>
<dbReference type="Gene3D" id="3.40.50.1820">
    <property type="entry name" value="alpha/beta hydrolase"/>
    <property type="match status" value="1"/>
</dbReference>
<name>A0A0U4ANT4_9BACT</name>
<dbReference type="GO" id="GO:0016787">
    <property type="term" value="F:hydrolase activity"/>
    <property type="evidence" value="ECO:0007669"/>
    <property type="project" value="UniProtKB-KW"/>
</dbReference>
<dbReference type="InterPro" id="IPR050266">
    <property type="entry name" value="AB_hydrolase_sf"/>
</dbReference>
<dbReference type="PANTHER" id="PTHR43798">
    <property type="entry name" value="MONOACYLGLYCEROL LIPASE"/>
    <property type="match status" value="1"/>
</dbReference>
<evidence type="ECO:0000256" key="1">
    <source>
        <dbReference type="ARBA" id="ARBA00022801"/>
    </source>
</evidence>
<dbReference type="GO" id="GO:0016020">
    <property type="term" value="C:membrane"/>
    <property type="evidence" value="ECO:0007669"/>
    <property type="project" value="TreeGrafter"/>
</dbReference>
<dbReference type="STRING" id="1411621.AUC43_08980"/>
<keyword evidence="4" id="KW-1185">Reference proteome</keyword>
<dbReference type="SUPFAM" id="SSF53474">
    <property type="entry name" value="alpha/beta-Hydrolases"/>
    <property type="match status" value="1"/>
</dbReference>
<dbReference type="RefSeq" id="WP_068192076.1">
    <property type="nucleotide sequence ID" value="NZ_CP013909.1"/>
</dbReference>
<dbReference type="PANTHER" id="PTHR43798:SF31">
    <property type="entry name" value="AB HYDROLASE SUPERFAMILY PROTEIN YCLE"/>
    <property type="match status" value="1"/>
</dbReference>
<dbReference type="InterPro" id="IPR000073">
    <property type="entry name" value="AB_hydrolase_1"/>
</dbReference>
<feature type="domain" description="AB hydrolase-1" evidence="2">
    <location>
        <begin position="20"/>
        <end position="234"/>
    </location>
</feature>
<sequence length="243" mass="26335">MPAPLTFIGLHYWAGSGNEFQALAQLLAPHHRVLAPDLPGFGAAPAPQVDYSLDAYADHVAQFIAAQHVERYALIGHSMGGKIGLALAARQPPGLVGMALLSPSPPGPEPMTAADRQHSQQAYGKAAEAEKTFRRITARPLREAQHQQILHDNLRSSRPAWDAWLLLGSQEDIRARMGRLEVPCLVMAGERDGVLPLHVHLHHTLPLLPARTPLEVIAGAGHLLPYEAPEQVAALLQAFSQRL</sequence>
<keyword evidence="1" id="KW-0378">Hydrolase</keyword>
<dbReference type="PRINTS" id="PR00412">
    <property type="entry name" value="EPOXHYDRLASE"/>
</dbReference>
<evidence type="ECO:0000259" key="2">
    <source>
        <dbReference type="Pfam" id="PF12697"/>
    </source>
</evidence>
<dbReference type="Proteomes" id="UP000059542">
    <property type="component" value="Chromosome"/>
</dbReference>
<evidence type="ECO:0000313" key="4">
    <source>
        <dbReference type="Proteomes" id="UP000059542"/>
    </source>
</evidence>
<proteinExistence type="predicted"/>
<dbReference type="Pfam" id="PF12697">
    <property type="entry name" value="Abhydrolase_6"/>
    <property type="match status" value="1"/>
</dbReference>
<organism evidence="3 4">
    <name type="scientific">Hymenobacter sedentarius</name>
    <dbReference type="NCBI Taxonomy" id="1411621"/>
    <lineage>
        <taxon>Bacteria</taxon>
        <taxon>Pseudomonadati</taxon>
        <taxon>Bacteroidota</taxon>
        <taxon>Cytophagia</taxon>
        <taxon>Cytophagales</taxon>
        <taxon>Hymenobacteraceae</taxon>
        <taxon>Hymenobacter</taxon>
    </lineage>
</organism>
<dbReference type="KEGG" id="hyg:AUC43_08980"/>
<dbReference type="OrthoDB" id="9799612at2"/>
<dbReference type="InterPro" id="IPR029058">
    <property type="entry name" value="AB_hydrolase_fold"/>
</dbReference>
<dbReference type="PRINTS" id="PR00111">
    <property type="entry name" value="ABHYDROLASE"/>
</dbReference>
<accession>A0A0U4ANT4</accession>
<reference evidence="3 4" key="1">
    <citation type="submission" date="2015-12" db="EMBL/GenBank/DDBJ databases">
        <authorList>
            <person name="Shamseldin A."/>
            <person name="Moawad H."/>
            <person name="Abd El-Rahim W.M."/>
            <person name="Sadowsky M.J."/>
        </authorList>
    </citation>
    <scope>NUCLEOTIDE SEQUENCE [LARGE SCALE GENOMIC DNA]</scope>
    <source>
        <strain evidence="3 4">DG5B</strain>
    </source>
</reference>
<dbReference type="EMBL" id="CP013909">
    <property type="protein sequence ID" value="ALW85216.1"/>
    <property type="molecule type" value="Genomic_DNA"/>
</dbReference>
<gene>
    <name evidence="3" type="ORF">AUC43_08980</name>
</gene>
<protein>
    <recommendedName>
        <fullName evidence="2">AB hydrolase-1 domain-containing protein</fullName>
    </recommendedName>
</protein>
<dbReference type="AlphaFoldDB" id="A0A0U4ANT4"/>
<evidence type="ECO:0000313" key="3">
    <source>
        <dbReference type="EMBL" id="ALW85216.1"/>
    </source>
</evidence>